<feature type="region of interest" description="Disordered" evidence="1">
    <location>
        <begin position="227"/>
        <end position="254"/>
    </location>
</feature>
<evidence type="ECO:0000256" key="1">
    <source>
        <dbReference type="SAM" id="MobiDB-lite"/>
    </source>
</evidence>
<reference evidence="2" key="2">
    <citation type="submission" date="2023-06" db="EMBL/GenBank/DDBJ databases">
        <authorList>
            <person name="Kobayashi Y."/>
            <person name="Kayamori A."/>
            <person name="Aoki K."/>
            <person name="Shiwa Y."/>
            <person name="Fujita N."/>
            <person name="Sugita T."/>
            <person name="Iwasaki W."/>
            <person name="Tanaka N."/>
            <person name="Takashima M."/>
        </authorList>
    </citation>
    <scope>NUCLEOTIDE SEQUENCE</scope>
    <source>
        <strain evidence="2">HIS016</strain>
    </source>
</reference>
<protein>
    <submittedName>
        <fullName evidence="2">Uncharacterized protein</fullName>
    </submittedName>
</protein>
<dbReference type="EMBL" id="BTCM01000005">
    <property type="protein sequence ID" value="GMK58340.1"/>
    <property type="molecule type" value="Genomic_DNA"/>
</dbReference>
<reference evidence="2" key="1">
    <citation type="journal article" date="2023" name="BMC Genomics">
        <title>Chromosome-level genome assemblies of Cutaneotrichosporon spp. (Trichosporonales, Basidiomycota) reveal imbalanced evolution between nucleotide sequences and chromosome synteny.</title>
        <authorList>
            <person name="Kobayashi Y."/>
            <person name="Kayamori A."/>
            <person name="Aoki K."/>
            <person name="Shiwa Y."/>
            <person name="Matsutani M."/>
            <person name="Fujita N."/>
            <person name="Sugita T."/>
            <person name="Iwasaki W."/>
            <person name="Tanaka N."/>
            <person name="Takashima M."/>
        </authorList>
    </citation>
    <scope>NUCLEOTIDE SEQUENCE</scope>
    <source>
        <strain evidence="2">HIS016</strain>
    </source>
</reference>
<gene>
    <name evidence="2" type="ORF">CspeluHIS016_0503720</name>
</gene>
<dbReference type="Proteomes" id="UP001222932">
    <property type="component" value="Unassembled WGS sequence"/>
</dbReference>
<keyword evidence="3" id="KW-1185">Reference proteome</keyword>
<proteinExistence type="predicted"/>
<comment type="caution">
    <text evidence="2">The sequence shown here is derived from an EMBL/GenBank/DDBJ whole genome shotgun (WGS) entry which is preliminary data.</text>
</comment>
<name>A0AAD3YCP5_9TREE</name>
<sequence length="285" mass="31126">MRAKDAVAGILLHRSNLTHPPHAPPYIQQPHRRHAIMTAVVQSSVALDDERSARTSRYERPYCSPRLARSHSRPRPESVNAPTREFAAAVADVAAERKNRMIAMGMSPASPGGRDRDAIEFVVHVPVWSAGCFSDLSTMHALRDATLAHVHTLIGHLAEAHNLTATYRILARQPGGCAWGSIRLASSLLDGVNARPSRRTSFVKAELSVSPRSPPTDCAILSDEDIAEEPQQTPQQPKPGYSADPDDEEEAEMDRLVRIQVEARALPEGSAVVISVKEQLTLVLV</sequence>
<dbReference type="AlphaFoldDB" id="A0AAD3YCP5"/>
<evidence type="ECO:0000313" key="2">
    <source>
        <dbReference type="EMBL" id="GMK58340.1"/>
    </source>
</evidence>
<feature type="compositionally biased region" description="Low complexity" evidence="1">
    <location>
        <begin position="230"/>
        <end position="239"/>
    </location>
</feature>
<accession>A0AAD3YCP5</accession>
<organism evidence="2 3">
    <name type="scientific">Cutaneotrichosporon spelunceum</name>
    <dbReference type="NCBI Taxonomy" id="1672016"/>
    <lineage>
        <taxon>Eukaryota</taxon>
        <taxon>Fungi</taxon>
        <taxon>Dikarya</taxon>
        <taxon>Basidiomycota</taxon>
        <taxon>Agaricomycotina</taxon>
        <taxon>Tremellomycetes</taxon>
        <taxon>Trichosporonales</taxon>
        <taxon>Trichosporonaceae</taxon>
        <taxon>Cutaneotrichosporon</taxon>
    </lineage>
</organism>
<evidence type="ECO:0000313" key="3">
    <source>
        <dbReference type="Proteomes" id="UP001222932"/>
    </source>
</evidence>